<dbReference type="InterPro" id="IPR000182">
    <property type="entry name" value="GNAT_dom"/>
</dbReference>
<evidence type="ECO:0000313" key="3">
    <source>
        <dbReference type="Proteomes" id="UP000198752"/>
    </source>
</evidence>
<dbReference type="GO" id="GO:0016747">
    <property type="term" value="F:acyltransferase activity, transferring groups other than amino-acyl groups"/>
    <property type="evidence" value="ECO:0007669"/>
    <property type="project" value="InterPro"/>
</dbReference>
<name>A0A1I2V5V9_9BACL</name>
<accession>A0A1I2V5V9</accession>
<dbReference type="InterPro" id="IPR016181">
    <property type="entry name" value="Acyl_CoA_acyltransferase"/>
</dbReference>
<dbReference type="Pfam" id="PF00583">
    <property type="entry name" value="Acetyltransf_1"/>
    <property type="match status" value="1"/>
</dbReference>
<reference evidence="3" key="1">
    <citation type="submission" date="2016-10" db="EMBL/GenBank/DDBJ databases">
        <authorList>
            <person name="Varghese N."/>
            <person name="Submissions S."/>
        </authorList>
    </citation>
    <scope>NUCLEOTIDE SEQUENCE [LARGE SCALE GENOMIC DNA]</scope>
    <source>
        <strain evidence="3">ATCC 700379</strain>
    </source>
</reference>
<evidence type="ECO:0000313" key="2">
    <source>
        <dbReference type="EMBL" id="SFG83597.1"/>
    </source>
</evidence>
<dbReference type="CDD" id="cd04301">
    <property type="entry name" value="NAT_SF"/>
    <property type="match status" value="1"/>
</dbReference>
<dbReference type="AlphaFoldDB" id="A0A1I2V5V9"/>
<organism evidence="2 3">
    <name type="scientific">Sporolactobacillus nakayamae</name>
    <dbReference type="NCBI Taxonomy" id="269670"/>
    <lineage>
        <taxon>Bacteria</taxon>
        <taxon>Bacillati</taxon>
        <taxon>Bacillota</taxon>
        <taxon>Bacilli</taxon>
        <taxon>Bacillales</taxon>
        <taxon>Sporolactobacillaceae</taxon>
        <taxon>Sporolactobacillus</taxon>
    </lineage>
</organism>
<gene>
    <name evidence="2" type="ORF">SAMN02982927_02929</name>
</gene>
<proteinExistence type="predicted"/>
<dbReference type="SUPFAM" id="SSF55729">
    <property type="entry name" value="Acyl-CoA N-acyltransferases (Nat)"/>
    <property type="match status" value="1"/>
</dbReference>
<sequence>MEIKQADYDEIKNWVDHQLQLNTEEKRPAFADRKIRPISFAMYDDQGNVIGGAAAEFHWNALHVSLLGVSKEFRIKGVGSMLINRIEQEARANQCDMVLLETMSYQAPLFYQKLGFQIIGRIGDYPAKGECQYILQKMLNY</sequence>
<dbReference type="PROSITE" id="PS51186">
    <property type="entry name" value="GNAT"/>
    <property type="match status" value="1"/>
</dbReference>
<protein>
    <submittedName>
        <fullName evidence="2">Acetyltransferase (GNAT) family protein</fullName>
    </submittedName>
</protein>
<evidence type="ECO:0000259" key="1">
    <source>
        <dbReference type="PROSITE" id="PS51186"/>
    </source>
</evidence>
<dbReference type="Gene3D" id="3.40.630.30">
    <property type="match status" value="1"/>
</dbReference>
<dbReference type="OrthoDB" id="9787920at2"/>
<dbReference type="EMBL" id="FOOY01000024">
    <property type="protein sequence ID" value="SFG83597.1"/>
    <property type="molecule type" value="Genomic_DNA"/>
</dbReference>
<dbReference type="RefSeq" id="WP_093674222.1">
    <property type="nucleotide sequence ID" value="NZ_FOOY01000024.1"/>
</dbReference>
<dbReference type="Proteomes" id="UP000198752">
    <property type="component" value="Unassembled WGS sequence"/>
</dbReference>
<dbReference type="STRING" id="269670.SAMN02982927_02929"/>
<keyword evidence="3" id="KW-1185">Reference proteome</keyword>
<feature type="domain" description="N-acetyltransferase" evidence="1">
    <location>
        <begin position="1"/>
        <end position="140"/>
    </location>
</feature>
<keyword evidence="2" id="KW-0808">Transferase</keyword>